<protein>
    <submittedName>
        <fullName evidence="1">Uncharacterized protein</fullName>
    </submittedName>
</protein>
<keyword evidence="2" id="KW-1185">Reference proteome</keyword>
<evidence type="ECO:0000313" key="2">
    <source>
        <dbReference type="Proteomes" id="UP000827721"/>
    </source>
</evidence>
<organism evidence="1 2">
    <name type="scientific">Xanthoceras sorbifolium</name>
    <dbReference type="NCBI Taxonomy" id="99658"/>
    <lineage>
        <taxon>Eukaryota</taxon>
        <taxon>Viridiplantae</taxon>
        <taxon>Streptophyta</taxon>
        <taxon>Embryophyta</taxon>
        <taxon>Tracheophyta</taxon>
        <taxon>Spermatophyta</taxon>
        <taxon>Magnoliopsida</taxon>
        <taxon>eudicotyledons</taxon>
        <taxon>Gunneridae</taxon>
        <taxon>Pentapetalae</taxon>
        <taxon>rosids</taxon>
        <taxon>malvids</taxon>
        <taxon>Sapindales</taxon>
        <taxon>Sapindaceae</taxon>
        <taxon>Xanthoceroideae</taxon>
        <taxon>Xanthoceras</taxon>
    </lineage>
</organism>
<sequence>MSDLSDHMDMGHWPSPTYLMPRLRFSKATLPSPRPWLMAALTIDISRSTGPASMAEDRRRIHCLRDKNVNTWSGTTMILPLVGAFVAESFLGHCSVSRDK</sequence>
<dbReference type="EMBL" id="JAFEMO010000007">
    <property type="protein sequence ID" value="KAH7568232.1"/>
    <property type="molecule type" value="Genomic_DNA"/>
</dbReference>
<reference evidence="1 2" key="1">
    <citation type="submission" date="2021-02" db="EMBL/GenBank/DDBJ databases">
        <title>Plant Genome Project.</title>
        <authorList>
            <person name="Zhang R.-G."/>
        </authorList>
    </citation>
    <scope>NUCLEOTIDE SEQUENCE [LARGE SCALE GENOMIC DNA]</scope>
    <source>
        <tissue evidence="1">Leaves</tissue>
    </source>
</reference>
<proteinExistence type="predicted"/>
<comment type="caution">
    <text evidence="1">The sequence shown here is derived from an EMBL/GenBank/DDBJ whole genome shotgun (WGS) entry which is preliminary data.</text>
</comment>
<name>A0ABQ8HV41_9ROSI</name>
<evidence type="ECO:0000313" key="1">
    <source>
        <dbReference type="EMBL" id="KAH7568232.1"/>
    </source>
</evidence>
<gene>
    <name evidence="1" type="ORF">JRO89_XS07G0264200</name>
</gene>
<accession>A0ABQ8HV41</accession>
<dbReference type="Proteomes" id="UP000827721">
    <property type="component" value="Unassembled WGS sequence"/>
</dbReference>